<dbReference type="OrthoDB" id="9767435at2"/>
<protein>
    <submittedName>
        <fullName evidence="2">Uncharacterized protein</fullName>
    </submittedName>
</protein>
<dbReference type="Proteomes" id="UP000318422">
    <property type="component" value="Unassembled WGS sequence"/>
</dbReference>
<dbReference type="RefSeq" id="WP_141349121.1">
    <property type="nucleotide sequence ID" value="NZ_BJNV01000006.1"/>
</dbReference>
<evidence type="ECO:0000313" key="3">
    <source>
        <dbReference type="Proteomes" id="UP000318422"/>
    </source>
</evidence>
<gene>
    <name evidence="2" type="ORF">ZRA01_04350</name>
</gene>
<keyword evidence="1" id="KW-1133">Transmembrane helix</keyword>
<accession>A0A4Y4CQP3</accession>
<proteinExistence type="predicted"/>
<dbReference type="AlphaFoldDB" id="A0A4Y4CQP3"/>
<evidence type="ECO:0000256" key="1">
    <source>
        <dbReference type="SAM" id="Phobius"/>
    </source>
</evidence>
<dbReference type="EMBL" id="BJNV01000006">
    <property type="protein sequence ID" value="GEC94362.1"/>
    <property type="molecule type" value="Genomic_DNA"/>
</dbReference>
<reference evidence="2 3" key="1">
    <citation type="submission" date="2019-06" db="EMBL/GenBank/DDBJ databases">
        <title>Whole genome shotgun sequence of Zoogloea ramigera NBRC 15342.</title>
        <authorList>
            <person name="Hosoyama A."/>
            <person name="Uohara A."/>
            <person name="Ohji S."/>
            <person name="Ichikawa N."/>
        </authorList>
    </citation>
    <scope>NUCLEOTIDE SEQUENCE [LARGE SCALE GENOMIC DNA]</scope>
    <source>
        <strain evidence="2 3">NBRC 15342</strain>
    </source>
</reference>
<keyword evidence="3" id="KW-1185">Reference proteome</keyword>
<name>A0A4Y4CQP3_ZOORA</name>
<keyword evidence="1" id="KW-0812">Transmembrane</keyword>
<feature type="transmembrane region" description="Helical" evidence="1">
    <location>
        <begin position="7"/>
        <end position="31"/>
    </location>
</feature>
<feature type="transmembrane region" description="Helical" evidence="1">
    <location>
        <begin position="37"/>
        <end position="60"/>
    </location>
</feature>
<sequence length="70" mass="7595">MSSRVTGVVLIYALFAAGWILFSDSLVALLLTDPEYVLIASTLKGWAFVGVTSLLLWGLLRRFPGHTAQA</sequence>
<organism evidence="2 3">
    <name type="scientific">Zoogloea ramigera</name>
    <dbReference type="NCBI Taxonomy" id="350"/>
    <lineage>
        <taxon>Bacteria</taxon>
        <taxon>Pseudomonadati</taxon>
        <taxon>Pseudomonadota</taxon>
        <taxon>Betaproteobacteria</taxon>
        <taxon>Rhodocyclales</taxon>
        <taxon>Zoogloeaceae</taxon>
        <taxon>Zoogloea</taxon>
    </lineage>
</organism>
<evidence type="ECO:0000313" key="2">
    <source>
        <dbReference type="EMBL" id="GEC94362.1"/>
    </source>
</evidence>
<keyword evidence="1" id="KW-0472">Membrane</keyword>
<comment type="caution">
    <text evidence="2">The sequence shown here is derived from an EMBL/GenBank/DDBJ whole genome shotgun (WGS) entry which is preliminary data.</text>
</comment>